<feature type="compositionally biased region" description="Basic and acidic residues" evidence="6">
    <location>
        <begin position="425"/>
        <end position="435"/>
    </location>
</feature>
<evidence type="ECO:0000259" key="7">
    <source>
        <dbReference type="SMART" id="SM00581"/>
    </source>
</evidence>
<feature type="domain" description="PSP proline-rich" evidence="7">
    <location>
        <begin position="442"/>
        <end position="494"/>
    </location>
</feature>
<evidence type="ECO:0000256" key="5">
    <source>
        <dbReference type="ARBA" id="ARBA00023242"/>
    </source>
</evidence>
<evidence type="ECO:0000256" key="2">
    <source>
        <dbReference type="ARBA" id="ARBA00022723"/>
    </source>
</evidence>
<dbReference type="AlphaFoldDB" id="A0A1D1VE49"/>
<dbReference type="Proteomes" id="UP000186922">
    <property type="component" value="Unassembled WGS sequence"/>
</dbReference>
<accession>A0A1D1VE49</accession>
<keyword evidence="5" id="KW-0539">Nucleus</keyword>
<dbReference type="InterPro" id="IPR052115">
    <property type="entry name" value="NEXT_complex_subunit_ZCCHC8"/>
</dbReference>
<feature type="compositionally biased region" description="Basic and acidic residues" evidence="6">
    <location>
        <begin position="1"/>
        <end position="24"/>
    </location>
</feature>
<dbReference type="GO" id="GO:0008270">
    <property type="term" value="F:zinc ion binding"/>
    <property type="evidence" value="ECO:0007669"/>
    <property type="project" value="UniProtKB-KW"/>
</dbReference>
<keyword evidence="9" id="KW-1185">Reference proteome</keyword>
<dbReference type="InterPro" id="IPR006568">
    <property type="entry name" value="PSP_pro-rich"/>
</dbReference>
<comment type="subcellular location">
    <subcellularLocation>
        <location evidence="1">Nucleus</location>
    </subcellularLocation>
</comment>
<reference evidence="8 9" key="1">
    <citation type="journal article" date="2016" name="Nat. Commun.">
        <title>Extremotolerant tardigrade genome and improved radiotolerance of human cultured cells by tardigrade-unique protein.</title>
        <authorList>
            <person name="Hashimoto T."/>
            <person name="Horikawa D.D."/>
            <person name="Saito Y."/>
            <person name="Kuwahara H."/>
            <person name="Kozuka-Hata H."/>
            <person name="Shin-I T."/>
            <person name="Minakuchi Y."/>
            <person name="Ohishi K."/>
            <person name="Motoyama A."/>
            <person name="Aizu T."/>
            <person name="Enomoto A."/>
            <person name="Kondo K."/>
            <person name="Tanaka S."/>
            <person name="Hara Y."/>
            <person name="Koshikawa S."/>
            <person name="Sagara H."/>
            <person name="Miura T."/>
            <person name="Yokobori S."/>
            <person name="Miyagawa K."/>
            <person name="Suzuki Y."/>
            <person name="Kubo T."/>
            <person name="Oyama M."/>
            <person name="Kohara Y."/>
            <person name="Fujiyama A."/>
            <person name="Arakawa K."/>
            <person name="Katayama T."/>
            <person name="Toyoda A."/>
            <person name="Kunieda T."/>
        </authorList>
    </citation>
    <scope>NUCLEOTIDE SEQUENCE [LARGE SCALE GENOMIC DNA]</scope>
    <source>
        <strain evidence="8 9">YOKOZUNA-1</strain>
    </source>
</reference>
<gene>
    <name evidence="8" type="primary">RvY_08510-1</name>
    <name evidence="8" type="synonym">RvY_08510.1</name>
    <name evidence="8" type="ORF">RvY_08510</name>
</gene>
<dbReference type="PANTHER" id="PTHR13316:SF0">
    <property type="entry name" value="ZINC FINGER CCHC DOMAIN-CONTAINING PROTEIN 8"/>
    <property type="match status" value="1"/>
</dbReference>
<evidence type="ECO:0000256" key="6">
    <source>
        <dbReference type="SAM" id="MobiDB-lite"/>
    </source>
</evidence>
<keyword evidence="2" id="KW-0479">Metal-binding</keyword>
<feature type="compositionally biased region" description="Acidic residues" evidence="6">
    <location>
        <begin position="579"/>
        <end position="589"/>
    </location>
</feature>
<dbReference type="Pfam" id="PF04046">
    <property type="entry name" value="PSP"/>
    <property type="match status" value="1"/>
</dbReference>
<proteinExistence type="predicted"/>
<keyword evidence="4" id="KW-0862">Zinc</keyword>
<sequence length="719" mass="80029">MSRADADHRDRYHNDSRPSRHYETSSRNSSRNSSSSVGSKYASVNSPKLSSCKVNGEKRPQQLSSVPESSSRRKRPQSREAIDLIELSSGSGGGSESDSRDAPSLKLSENQKKRIHGEQLSEQKKTSTLNMEKTERTKRKTNDDDDASLSEGEIRSYSPGSRASASREEENGKYSAVKKKKSDVVSSARKEKSSDSGIQTDIEKREKPLARKLKKKKSTAKKDHDREEEEAKDSIVGLGFASLETPREEKIFVEEEEDNQTGDHAPLIEVKFLNSFIANKYNHVFQTVIKGILVRERQNMASIRAATAKTDEAPVSITYHDHFEVDTLAVEPSTEEDPTSRPSKKASLFGLGASSIPQLHIEPQELKDEVRLENATPKTPIRQKECFNCGGNHSLMECAEPRDFARINVKRKEFHNSNTSSSSSRYHEQGTDSEDVIKPDEFPDVAPGHISDQLRTALSLDRRDVPSWIFRMRECGYPPGWIRNCVVESCGLTFFNEGDAEEEFAHTEVKYDLSKLPVFPGFSAPHPKDVLQTPLVKIRKDKEHEHQSNEAVARFLQQLAVRKGVEARSPSPEASPDAQPEEMDLSDGEGTDVKFVESTTPASPTPSENEEELVAAMEREVVVVTRNVVQTAQTEERFEMTETSSSAIAPSPVTRREAAALLKTSSVPDLGFFSGVEVLPDNSRFAEGVTPWPFEEETVSSGRYANIKNALNASKNAKK</sequence>
<feature type="region of interest" description="Disordered" evidence="6">
    <location>
        <begin position="563"/>
        <end position="589"/>
    </location>
</feature>
<protein>
    <recommendedName>
        <fullName evidence="7">PSP proline-rich domain-containing protein</fullName>
    </recommendedName>
</protein>
<name>A0A1D1VE49_RAMVA</name>
<evidence type="ECO:0000313" key="8">
    <source>
        <dbReference type="EMBL" id="GAU97163.1"/>
    </source>
</evidence>
<feature type="compositionally biased region" description="Basic residues" evidence="6">
    <location>
        <begin position="210"/>
        <end position="219"/>
    </location>
</feature>
<organism evidence="8 9">
    <name type="scientific">Ramazzottius varieornatus</name>
    <name type="common">Water bear</name>
    <name type="synonym">Tardigrade</name>
    <dbReference type="NCBI Taxonomy" id="947166"/>
    <lineage>
        <taxon>Eukaryota</taxon>
        <taxon>Metazoa</taxon>
        <taxon>Ecdysozoa</taxon>
        <taxon>Tardigrada</taxon>
        <taxon>Eutardigrada</taxon>
        <taxon>Parachela</taxon>
        <taxon>Hypsibioidea</taxon>
        <taxon>Ramazzottiidae</taxon>
        <taxon>Ramazzottius</taxon>
    </lineage>
</organism>
<dbReference type="SMART" id="SM00581">
    <property type="entry name" value="PSP"/>
    <property type="match status" value="1"/>
</dbReference>
<comment type="caution">
    <text evidence="8">The sequence shown here is derived from an EMBL/GenBank/DDBJ whole genome shotgun (WGS) entry which is preliminary data.</text>
</comment>
<feature type="compositionally biased region" description="Basic and acidic residues" evidence="6">
    <location>
        <begin position="97"/>
        <end position="125"/>
    </location>
</feature>
<keyword evidence="3" id="KW-0863">Zinc-finger</keyword>
<dbReference type="GO" id="GO:0071013">
    <property type="term" value="C:catalytic step 2 spliceosome"/>
    <property type="evidence" value="ECO:0007669"/>
    <property type="project" value="TreeGrafter"/>
</dbReference>
<evidence type="ECO:0000256" key="4">
    <source>
        <dbReference type="ARBA" id="ARBA00022833"/>
    </source>
</evidence>
<dbReference type="PANTHER" id="PTHR13316">
    <property type="entry name" value="ZINC FINGER, CCHC DOMAIN CONTAINING 8"/>
    <property type="match status" value="1"/>
</dbReference>
<dbReference type="EMBL" id="BDGG01000004">
    <property type="protein sequence ID" value="GAU97163.1"/>
    <property type="molecule type" value="Genomic_DNA"/>
</dbReference>
<evidence type="ECO:0000313" key="9">
    <source>
        <dbReference type="Proteomes" id="UP000186922"/>
    </source>
</evidence>
<feature type="compositionally biased region" description="Low complexity" evidence="6">
    <location>
        <begin position="25"/>
        <end position="46"/>
    </location>
</feature>
<dbReference type="GO" id="GO:0003723">
    <property type="term" value="F:RNA binding"/>
    <property type="evidence" value="ECO:0007669"/>
    <property type="project" value="TreeGrafter"/>
</dbReference>
<evidence type="ECO:0000256" key="1">
    <source>
        <dbReference type="ARBA" id="ARBA00004123"/>
    </source>
</evidence>
<feature type="region of interest" description="Disordered" evidence="6">
    <location>
        <begin position="415"/>
        <end position="435"/>
    </location>
</feature>
<feature type="region of interest" description="Disordered" evidence="6">
    <location>
        <begin position="1"/>
        <end position="233"/>
    </location>
</feature>
<dbReference type="STRING" id="947166.A0A1D1VE49"/>
<dbReference type="OrthoDB" id="8026949at2759"/>
<evidence type="ECO:0000256" key="3">
    <source>
        <dbReference type="ARBA" id="ARBA00022771"/>
    </source>
</evidence>